<gene>
    <name evidence="1" type="ORF">Taro_051419</name>
</gene>
<comment type="caution">
    <text evidence="1">The sequence shown here is derived from an EMBL/GenBank/DDBJ whole genome shotgun (WGS) entry which is preliminary data.</text>
</comment>
<keyword evidence="2" id="KW-1185">Reference proteome</keyword>
<evidence type="ECO:0000313" key="2">
    <source>
        <dbReference type="Proteomes" id="UP000652761"/>
    </source>
</evidence>
<sequence length="140" mass="16283">MFGFHRFTMDAVRDERWDDAVDQLQFAYDGEPLELLKGHWPSWNALLTVVPVTEEDDRIHKYQKPFDDCLAHMEVQFRFQELSAKVEGVLGRTYQPDYVNPVKRGWRCQSLAVRTSAKLLPCSLHNAVNVCSLHLAQRHV</sequence>
<evidence type="ECO:0000313" key="1">
    <source>
        <dbReference type="EMBL" id="MQM18426.1"/>
    </source>
</evidence>
<proteinExistence type="predicted"/>
<dbReference type="OrthoDB" id="2012063at2759"/>
<dbReference type="InterPro" id="IPR009646">
    <property type="entry name" value="Root_cap"/>
</dbReference>
<dbReference type="AlphaFoldDB" id="A0A843XGI1"/>
<dbReference type="EMBL" id="NMUH01008190">
    <property type="protein sequence ID" value="MQM18426.1"/>
    <property type="molecule type" value="Genomic_DNA"/>
</dbReference>
<reference evidence="1" key="1">
    <citation type="submission" date="2017-07" db="EMBL/GenBank/DDBJ databases">
        <title>Taro Niue Genome Assembly and Annotation.</title>
        <authorList>
            <person name="Atibalentja N."/>
            <person name="Keating K."/>
            <person name="Fields C.J."/>
        </authorList>
    </citation>
    <scope>NUCLEOTIDE SEQUENCE</scope>
    <source>
        <strain evidence="1">Niue_2</strain>
        <tissue evidence="1">Leaf</tissue>
    </source>
</reference>
<accession>A0A843XGI1</accession>
<organism evidence="1 2">
    <name type="scientific">Colocasia esculenta</name>
    <name type="common">Wild taro</name>
    <name type="synonym">Arum esculentum</name>
    <dbReference type="NCBI Taxonomy" id="4460"/>
    <lineage>
        <taxon>Eukaryota</taxon>
        <taxon>Viridiplantae</taxon>
        <taxon>Streptophyta</taxon>
        <taxon>Embryophyta</taxon>
        <taxon>Tracheophyta</taxon>
        <taxon>Spermatophyta</taxon>
        <taxon>Magnoliopsida</taxon>
        <taxon>Liliopsida</taxon>
        <taxon>Araceae</taxon>
        <taxon>Aroideae</taxon>
        <taxon>Colocasieae</taxon>
        <taxon>Colocasia</taxon>
    </lineage>
</organism>
<name>A0A843XGI1_COLES</name>
<dbReference type="PANTHER" id="PTHR31656">
    <property type="entry name" value="ROOT CAP DOMAIN-CONTAINING PROTEIN"/>
    <property type="match status" value="1"/>
</dbReference>
<dbReference type="Pfam" id="PF06830">
    <property type="entry name" value="Root_cap"/>
    <property type="match status" value="1"/>
</dbReference>
<protein>
    <submittedName>
        <fullName evidence="1">Uncharacterized protein</fullName>
    </submittedName>
</protein>
<dbReference type="Proteomes" id="UP000652761">
    <property type="component" value="Unassembled WGS sequence"/>
</dbReference>